<keyword evidence="1" id="KW-0812">Transmembrane</keyword>
<reference evidence="3" key="1">
    <citation type="submission" date="2016-10" db="EMBL/GenBank/DDBJ databases">
        <authorList>
            <person name="Varghese N."/>
            <person name="Submissions S."/>
        </authorList>
    </citation>
    <scope>NUCLEOTIDE SEQUENCE [LARGE SCALE GENOMIC DNA]</scope>
    <source>
        <strain evidence="3">DSM 46838</strain>
    </source>
</reference>
<evidence type="ECO:0000313" key="3">
    <source>
        <dbReference type="Proteomes" id="UP000198589"/>
    </source>
</evidence>
<dbReference type="EMBL" id="FOND01000002">
    <property type="protein sequence ID" value="SFE08569.1"/>
    <property type="molecule type" value="Genomic_DNA"/>
</dbReference>
<dbReference type="STRING" id="1798228.SAMN05216574_102123"/>
<keyword evidence="1" id="KW-1133">Transmembrane helix</keyword>
<accession>A0A1I1XMD7</accession>
<organism evidence="2 3">
    <name type="scientific">Blastococcus tunisiensis</name>
    <dbReference type="NCBI Taxonomy" id="1798228"/>
    <lineage>
        <taxon>Bacteria</taxon>
        <taxon>Bacillati</taxon>
        <taxon>Actinomycetota</taxon>
        <taxon>Actinomycetes</taxon>
        <taxon>Geodermatophilales</taxon>
        <taxon>Geodermatophilaceae</taxon>
        <taxon>Blastococcus</taxon>
    </lineage>
</organism>
<dbReference type="Proteomes" id="UP000198589">
    <property type="component" value="Unassembled WGS sequence"/>
</dbReference>
<sequence>MLARVVGNQLGLARALWWSLRGRTDVGPDDVPLRYNGLDRALIVTITVVGVLETVVVHVLVSWPPLRWPLLVLSVYGLLSLLAWDQTTLRHPHLLRPGELVLRLAHTRTVRVPLGHLTSVRRQVRNEHRKTLEVDDGGLALSFMGGTTVELRFSPPAEVHADGRAHLVDRVSFAAHDPAGAVALLRAREASPER</sequence>
<feature type="transmembrane region" description="Helical" evidence="1">
    <location>
        <begin position="41"/>
        <end position="60"/>
    </location>
</feature>
<keyword evidence="3" id="KW-1185">Reference proteome</keyword>
<keyword evidence="1" id="KW-0472">Membrane</keyword>
<protein>
    <recommendedName>
        <fullName evidence="4">PH domain-containing protein</fullName>
    </recommendedName>
</protein>
<proteinExistence type="predicted"/>
<dbReference type="AlphaFoldDB" id="A0A1I1XMD7"/>
<evidence type="ECO:0000256" key="1">
    <source>
        <dbReference type="SAM" id="Phobius"/>
    </source>
</evidence>
<gene>
    <name evidence="2" type="ORF">SAMN05216574_102123</name>
</gene>
<evidence type="ECO:0008006" key="4">
    <source>
        <dbReference type="Google" id="ProtNLM"/>
    </source>
</evidence>
<name>A0A1I1XMD7_9ACTN</name>
<evidence type="ECO:0000313" key="2">
    <source>
        <dbReference type="EMBL" id="SFE08569.1"/>
    </source>
</evidence>
<dbReference type="RefSeq" id="WP_092195319.1">
    <property type="nucleotide sequence ID" value="NZ_FOND01000002.1"/>
</dbReference>
<dbReference type="OrthoDB" id="4990523at2"/>